<evidence type="ECO:0000256" key="3">
    <source>
        <dbReference type="ARBA" id="ARBA00023163"/>
    </source>
</evidence>
<accession>A0A0W0XZM6</accession>
<reference evidence="5 6" key="1">
    <citation type="submission" date="2015-11" db="EMBL/GenBank/DDBJ databases">
        <title>Genomic analysis of 38 Legionella species identifies large and diverse effector repertoires.</title>
        <authorList>
            <person name="Burstein D."/>
            <person name="Amaro F."/>
            <person name="Zusman T."/>
            <person name="Lifshitz Z."/>
            <person name="Cohen O."/>
            <person name="Gilbert J.A."/>
            <person name="Pupko T."/>
            <person name="Shuman H.A."/>
            <person name="Segal G."/>
        </authorList>
    </citation>
    <scope>NUCLEOTIDE SEQUENCE [LARGE SCALE GENOMIC DNA]</scope>
    <source>
        <strain evidence="5 6">CDC#1442-AUS-E</strain>
    </source>
</reference>
<dbReference type="InterPro" id="IPR036388">
    <property type="entry name" value="WH-like_DNA-bd_sf"/>
</dbReference>
<dbReference type="SUPFAM" id="SSF46785">
    <property type="entry name" value="Winged helix' DNA-binding domain"/>
    <property type="match status" value="1"/>
</dbReference>
<feature type="domain" description="HTH hxlR-type" evidence="4">
    <location>
        <begin position="14"/>
        <end position="112"/>
    </location>
</feature>
<evidence type="ECO:0000313" key="6">
    <source>
        <dbReference type="Proteomes" id="UP000054618"/>
    </source>
</evidence>
<dbReference type="PANTHER" id="PTHR33204:SF37">
    <property type="entry name" value="HTH-TYPE TRANSCRIPTIONAL REGULATOR YODB"/>
    <property type="match status" value="1"/>
</dbReference>
<dbReference type="RefSeq" id="WP_058507660.1">
    <property type="nucleotide sequence ID" value="NZ_CAAAIK010000001.1"/>
</dbReference>
<protein>
    <submittedName>
        <fullName evidence="5">Transcriptional regulator</fullName>
    </submittedName>
</protein>
<gene>
    <name evidence="5" type="primary">ytfH</name>
    <name evidence="5" type="ORF">Lqui_1556</name>
</gene>
<dbReference type="Gene3D" id="1.10.10.10">
    <property type="entry name" value="Winged helix-like DNA-binding domain superfamily/Winged helix DNA-binding domain"/>
    <property type="match status" value="1"/>
</dbReference>
<keyword evidence="1" id="KW-0805">Transcription regulation</keyword>
<evidence type="ECO:0000259" key="4">
    <source>
        <dbReference type="PROSITE" id="PS51118"/>
    </source>
</evidence>
<dbReference type="AlphaFoldDB" id="A0A0W0XZM6"/>
<sequence length="124" mass="14248">MSLQQKFSIYSEQCPSRNVFEKISDKWSILVINCLLDGTCRFGELKRKLEGISPKMLTQTLIKLERLGFVVRRSFPVLPLKVEYSLTSLGNELGKILGTLREWTESNMEAIMLSSSQFDETRKP</sequence>
<dbReference type="PROSITE" id="PS51118">
    <property type="entry name" value="HTH_HXLR"/>
    <property type="match status" value="1"/>
</dbReference>
<comment type="caution">
    <text evidence="5">The sequence shown here is derived from an EMBL/GenBank/DDBJ whole genome shotgun (WGS) entry which is preliminary data.</text>
</comment>
<dbReference type="PATRIC" id="fig|45073.5.peg.1643"/>
<proteinExistence type="predicted"/>
<dbReference type="EMBL" id="LNYS01000008">
    <property type="protein sequence ID" value="KTD50231.1"/>
    <property type="molecule type" value="Genomic_DNA"/>
</dbReference>
<keyword evidence="3" id="KW-0804">Transcription</keyword>
<evidence type="ECO:0000256" key="2">
    <source>
        <dbReference type="ARBA" id="ARBA00023125"/>
    </source>
</evidence>
<dbReference type="PANTHER" id="PTHR33204">
    <property type="entry name" value="TRANSCRIPTIONAL REGULATOR, MARR FAMILY"/>
    <property type="match status" value="1"/>
</dbReference>
<dbReference type="Pfam" id="PF01638">
    <property type="entry name" value="HxlR"/>
    <property type="match status" value="1"/>
</dbReference>
<dbReference type="InterPro" id="IPR036390">
    <property type="entry name" value="WH_DNA-bd_sf"/>
</dbReference>
<keyword evidence="2" id="KW-0238">DNA-binding</keyword>
<keyword evidence="6" id="KW-1185">Reference proteome</keyword>
<dbReference type="OrthoDB" id="9807069at2"/>
<dbReference type="STRING" id="45073.Lqui_1556"/>
<dbReference type="InterPro" id="IPR002577">
    <property type="entry name" value="HTH_HxlR"/>
</dbReference>
<name>A0A0W0XZM6_9GAMM</name>
<dbReference type="GO" id="GO:0003677">
    <property type="term" value="F:DNA binding"/>
    <property type="evidence" value="ECO:0007669"/>
    <property type="project" value="UniProtKB-KW"/>
</dbReference>
<dbReference type="Proteomes" id="UP000054618">
    <property type="component" value="Unassembled WGS sequence"/>
</dbReference>
<evidence type="ECO:0000256" key="1">
    <source>
        <dbReference type="ARBA" id="ARBA00023015"/>
    </source>
</evidence>
<organism evidence="5 6">
    <name type="scientific">Legionella quinlivanii</name>
    <dbReference type="NCBI Taxonomy" id="45073"/>
    <lineage>
        <taxon>Bacteria</taxon>
        <taxon>Pseudomonadati</taxon>
        <taxon>Pseudomonadota</taxon>
        <taxon>Gammaproteobacteria</taxon>
        <taxon>Legionellales</taxon>
        <taxon>Legionellaceae</taxon>
        <taxon>Legionella</taxon>
    </lineage>
</organism>
<evidence type="ECO:0000313" key="5">
    <source>
        <dbReference type="EMBL" id="KTD50231.1"/>
    </source>
</evidence>